<name>A0ACD0P0E7_9BASI</name>
<dbReference type="Proteomes" id="UP000245626">
    <property type="component" value="Unassembled WGS sequence"/>
</dbReference>
<evidence type="ECO:0000313" key="2">
    <source>
        <dbReference type="Proteomes" id="UP000245626"/>
    </source>
</evidence>
<protein>
    <submittedName>
        <fullName evidence="1">Uncharacterized protein</fullName>
    </submittedName>
</protein>
<accession>A0ACD0P0E7</accession>
<evidence type="ECO:0000313" key="1">
    <source>
        <dbReference type="EMBL" id="PWN51542.1"/>
    </source>
</evidence>
<organism evidence="1 2">
    <name type="scientific">Violaceomyces palustris</name>
    <dbReference type="NCBI Taxonomy" id="1673888"/>
    <lineage>
        <taxon>Eukaryota</taxon>
        <taxon>Fungi</taxon>
        <taxon>Dikarya</taxon>
        <taxon>Basidiomycota</taxon>
        <taxon>Ustilaginomycotina</taxon>
        <taxon>Ustilaginomycetes</taxon>
        <taxon>Violaceomycetales</taxon>
        <taxon>Violaceomycetaceae</taxon>
        <taxon>Violaceomyces</taxon>
    </lineage>
</organism>
<sequence>MGQSIPLSSESSQSSIHSNWNINEGSKSSAEGLQVAFRDRANSLPYPGAFGGNEVAHRNWAGGPSPNNRKLDLYKTELCRSWEEKGYCHYEHRCQFAHGHHELRPVLRHPRYKTEICRTFWRTGSCPYAKRCW</sequence>
<reference evidence="1 2" key="1">
    <citation type="journal article" date="2018" name="Mol. Biol. Evol.">
        <title>Broad Genomic Sampling Reveals a Smut Pathogenic Ancestry of the Fungal Clade Ustilaginomycotina.</title>
        <authorList>
            <person name="Kijpornyongpan T."/>
            <person name="Mondo S.J."/>
            <person name="Barry K."/>
            <person name="Sandor L."/>
            <person name="Lee J."/>
            <person name="Lipzen A."/>
            <person name="Pangilinan J."/>
            <person name="LaButti K."/>
            <person name="Hainaut M."/>
            <person name="Henrissat B."/>
            <person name="Grigoriev I.V."/>
            <person name="Spatafora J.W."/>
            <person name="Aime M.C."/>
        </authorList>
    </citation>
    <scope>NUCLEOTIDE SEQUENCE [LARGE SCALE GENOMIC DNA]</scope>
    <source>
        <strain evidence="1 2">SA 807</strain>
    </source>
</reference>
<gene>
    <name evidence="1" type="ORF">IE53DRAFT_313736</name>
</gene>
<dbReference type="EMBL" id="KZ819835">
    <property type="protein sequence ID" value="PWN51542.1"/>
    <property type="molecule type" value="Genomic_DNA"/>
</dbReference>
<proteinExistence type="predicted"/>
<keyword evidence="2" id="KW-1185">Reference proteome</keyword>